<reference evidence="2" key="1">
    <citation type="submission" date="2021-06" db="EMBL/GenBank/DDBJ databases">
        <authorList>
            <person name="Kallberg Y."/>
            <person name="Tangrot J."/>
            <person name="Rosling A."/>
        </authorList>
    </citation>
    <scope>NUCLEOTIDE SEQUENCE</scope>
    <source>
        <strain evidence="2">MT106</strain>
    </source>
</reference>
<dbReference type="OrthoDB" id="10584075at2759"/>
<feature type="region of interest" description="Disordered" evidence="1">
    <location>
        <begin position="321"/>
        <end position="346"/>
    </location>
</feature>
<organism evidence="2 3">
    <name type="scientific">Ambispora gerdemannii</name>
    <dbReference type="NCBI Taxonomy" id="144530"/>
    <lineage>
        <taxon>Eukaryota</taxon>
        <taxon>Fungi</taxon>
        <taxon>Fungi incertae sedis</taxon>
        <taxon>Mucoromycota</taxon>
        <taxon>Glomeromycotina</taxon>
        <taxon>Glomeromycetes</taxon>
        <taxon>Archaeosporales</taxon>
        <taxon>Ambisporaceae</taxon>
        <taxon>Ambispora</taxon>
    </lineage>
</organism>
<accession>A0A9N8V0H8</accession>
<proteinExistence type="predicted"/>
<feature type="compositionally biased region" description="Basic and acidic residues" evidence="1">
    <location>
        <begin position="334"/>
        <end position="346"/>
    </location>
</feature>
<evidence type="ECO:0000313" key="3">
    <source>
        <dbReference type="Proteomes" id="UP000789831"/>
    </source>
</evidence>
<evidence type="ECO:0000313" key="2">
    <source>
        <dbReference type="EMBL" id="CAG8435202.1"/>
    </source>
</evidence>
<dbReference type="AlphaFoldDB" id="A0A9N8V0H8"/>
<keyword evidence="3" id="KW-1185">Reference proteome</keyword>
<dbReference type="EMBL" id="CAJVPL010000024">
    <property type="protein sequence ID" value="CAG8435202.1"/>
    <property type="molecule type" value="Genomic_DNA"/>
</dbReference>
<sequence>MKDNVFNQASCEAFFELMNFFGQNSSWLDHADVKTNVLKNFADDNTLTFIPAQDKPFTEGKLHSWGVEGYTDKKFADSNKVTGFYGDVGKYAKLKDSFDTDPYSTFFARYRTVDEYGSFTDGTNHYTLHDFPKFFHRKQKELKRLQGLRDAELKRFDTGGEELRTAQDELDKAKKAVKDKETEIDNKIAGKVAELRKELETKYKVSDTKSNNFTGDDKVTYEELSNFRRLVEQIRFLVNRDEEKPTGKTNEDSSYVAGKAIIDKYVHDFFHDLNSFEKVGYDKKGGQQKVDSYELKDSDKAKFDEFLYECAIGKINYNSLEKPTEEQHEDEDPNKDKNEKWLRMNN</sequence>
<evidence type="ECO:0000256" key="1">
    <source>
        <dbReference type="SAM" id="MobiDB-lite"/>
    </source>
</evidence>
<protein>
    <submittedName>
        <fullName evidence="2">5928_t:CDS:1</fullName>
    </submittedName>
</protein>
<comment type="caution">
    <text evidence="2">The sequence shown here is derived from an EMBL/GenBank/DDBJ whole genome shotgun (WGS) entry which is preliminary data.</text>
</comment>
<name>A0A9N8V0H8_9GLOM</name>
<gene>
    <name evidence="2" type="ORF">AGERDE_LOCUS483</name>
</gene>
<dbReference type="Proteomes" id="UP000789831">
    <property type="component" value="Unassembled WGS sequence"/>
</dbReference>